<sequence length="212" mass="24144">MNFKMDQPNIPDQLDILTHEVHSLRTKDEFRLKSVSDVFIDGQDAQKVSFDKCVFKNVTVTESALVGIELTDVVFERCDLSNVCLTDSFLHRTEFRNCKLIGTDFTRSRFQNVRFLGCVSDYASFRFTNFKQAAFESNSLIRADFFHSELQKTIFTACHIDQAVLSGTKLEGIDLSDCEFDGLVVEIEDLKGCIISQRHAYTLVGLLDVIMK</sequence>
<evidence type="ECO:0000313" key="1">
    <source>
        <dbReference type="EMBL" id="RAV19579.1"/>
    </source>
</evidence>
<name>A0A329MIC7_9BACL</name>
<accession>A0A329MIC7</accession>
<dbReference type="AlphaFoldDB" id="A0A329MIC7"/>
<dbReference type="Pfam" id="PF13599">
    <property type="entry name" value="Pentapeptide_4"/>
    <property type="match status" value="1"/>
</dbReference>
<dbReference type="InterPro" id="IPR001646">
    <property type="entry name" value="5peptide_repeat"/>
</dbReference>
<evidence type="ECO:0000313" key="2">
    <source>
        <dbReference type="Proteomes" id="UP000250369"/>
    </source>
</evidence>
<dbReference type="PANTHER" id="PTHR42999">
    <property type="entry name" value="ANTIBIOTIC RESISTANCE PROTEIN MCBG"/>
    <property type="match status" value="1"/>
</dbReference>
<comment type="caution">
    <text evidence="1">The sequence shown here is derived from an EMBL/GenBank/DDBJ whole genome shotgun (WGS) entry which is preliminary data.</text>
</comment>
<dbReference type="Gene3D" id="2.160.20.80">
    <property type="entry name" value="E3 ubiquitin-protein ligase SopA"/>
    <property type="match status" value="1"/>
</dbReference>
<proteinExistence type="predicted"/>
<reference evidence="1 2" key="1">
    <citation type="journal article" date="2009" name="Int. J. Syst. Evol. Microbiol.">
        <title>Paenibacillus contaminans sp. nov., isolated from a contaminated laboratory plate.</title>
        <authorList>
            <person name="Chou J.H."/>
            <person name="Lee J.H."/>
            <person name="Lin M.C."/>
            <person name="Chang P.S."/>
            <person name="Arun A.B."/>
            <person name="Young C.C."/>
            <person name="Chen W.M."/>
        </authorList>
    </citation>
    <scope>NUCLEOTIDE SEQUENCE [LARGE SCALE GENOMIC DNA]</scope>
    <source>
        <strain evidence="1 2">CKOBP-6</strain>
    </source>
</reference>
<dbReference type="Proteomes" id="UP000250369">
    <property type="component" value="Unassembled WGS sequence"/>
</dbReference>
<dbReference type="InterPro" id="IPR052949">
    <property type="entry name" value="PA_immunity-related"/>
</dbReference>
<dbReference type="EMBL" id="QMFB01000011">
    <property type="protein sequence ID" value="RAV19579.1"/>
    <property type="molecule type" value="Genomic_DNA"/>
</dbReference>
<dbReference type="OrthoDB" id="9798656at2"/>
<keyword evidence="2" id="KW-1185">Reference proteome</keyword>
<organism evidence="1 2">
    <name type="scientific">Paenibacillus contaminans</name>
    <dbReference type="NCBI Taxonomy" id="450362"/>
    <lineage>
        <taxon>Bacteria</taxon>
        <taxon>Bacillati</taxon>
        <taxon>Bacillota</taxon>
        <taxon>Bacilli</taxon>
        <taxon>Bacillales</taxon>
        <taxon>Paenibacillaceae</taxon>
        <taxon>Paenibacillus</taxon>
    </lineage>
</organism>
<protein>
    <submittedName>
        <fullName evidence="1">Pentapeptide repeat-containing protein</fullName>
    </submittedName>
</protein>
<dbReference type="SUPFAM" id="SSF141571">
    <property type="entry name" value="Pentapeptide repeat-like"/>
    <property type="match status" value="1"/>
</dbReference>
<gene>
    <name evidence="1" type="ORF">DQG23_19125</name>
</gene>
<dbReference type="PANTHER" id="PTHR42999:SF1">
    <property type="entry name" value="PENTAPEPTIDE REPEAT-CONTAINING PROTEIN"/>
    <property type="match status" value="1"/>
</dbReference>
<dbReference type="RefSeq" id="WP_113032484.1">
    <property type="nucleotide sequence ID" value="NZ_QMFB01000011.1"/>
</dbReference>